<dbReference type="Pfam" id="PF00015">
    <property type="entry name" value="MCPsignal"/>
    <property type="match status" value="1"/>
</dbReference>
<feature type="domain" description="Methyl-accepting transducer" evidence="5">
    <location>
        <begin position="199"/>
        <end position="419"/>
    </location>
</feature>
<evidence type="ECO:0000313" key="7">
    <source>
        <dbReference type="Proteomes" id="UP000640786"/>
    </source>
</evidence>
<evidence type="ECO:0000256" key="4">
    <source>
        <dbReference type="SAM" id="Coils"/>
    </source>
</evidence>
<accession>A0ABR8RCB4</accession>
<comment type="caution">
    <text evidence="6">The sequence shown here is derived from an EMBL/GenBank/DDBJ whole genome shotgun (WGS) entry which is preliminary data.</text>
</comment>
<dbReference type="SUPFAM" id="SSF58104">
    <property type="entry name" value="Methyl-accepting chemotaxis protein (MCP) signaling domain"/>
    <property type="match status" value="1"/>
</dbReference>
<dbReference type="SMART" id="SM00283">
    <property type="entry name" value="MA"/>
    <property type="match status" value="1"/>
</dbReference>
<protein>
    <submittedName>
        <fullName evidence="6">Globin-coupled sensor protein</fullName>
    </submittedName>
</protein>
<proteinExistence type="inferred from homology"/>
<dbReference type="Gene3D" id="1.10.490.10">
    <property type="entry name" value="Globins"/>
    <property type="match status" value="1"/>
</dbReference>
<keyword evidence="4" id="KW-0175">Coiled coil</keyword>
<keyword evidence="7" id="KW-1185">Reference proteome</keyword>
<dbReference type="InterPro" id="IPR044398">
    <property type="entry name" value="Globin-sensor_dom"/>
</dbReference>
<dbReference type="PROSITE" id="PS50111">
    <property type="entry name" value="CHEMOTAXIS_TRANSDUC_2"/>
    <property type="match status" value="1"/>
</dbReference>
<evidence type="ECO:0000259" key="5">
    <source>
        <dbReference type="PROSITE" id="PS50111"/>
    </source>
</evidence>
<dbReference type="SUPFAM" id="SSF46458">
    <property type="entry name" value="Globin-like"/>
    <property type="match status" value="1"/>
</dbReference>
<dbReference type="PANTHER" id="PTHR32089">
    <property type="entry name" value="METHYL-ACCEPTING CHEMOTAXIS PROTEIN MCPB"/>
    <property type="match status" value="1"/>
</dbReference>
<dbReference type="PANTHER" id="PTHR32089:SF112">
    <property type="entry name" value="LYSOZYME-LIKE PROTEIN-RELATED"/>
    <property type="match status" value="1"/>
</dbReference>
<dbReference type="InterPro" id="IPR004090">
    <property type="entry name" value="Chemotax_Me-accpt_rcpt"/>
</dbReference>
<dbReference type="Proteomes" id="UP000640786">
    <property type="component" value="Unassembled WGS sequence"/>
</dbReference>
<keyword evidence="1 3" id="KW-0807">Transducer</keyword>
<dbReference type="EMBL" id="JACSQO010000008">
    <property type="protein sequence ID" value="MBD7945385.1"/>
    <property type="molecule type" value="Genomic_DNA"/>
</dbReference>
<dbReference type="Pfam" id="PF11563">
    <property type="entry name" value="Protoglobin"/>
    <property type="match status" value="1"/>
</dbReference>
<dbReference type="InterPro" id="IPR009050">
    <property type="entry name" value="Globin-like_sf"/>
</dbReference>
<dbReference type="CDD" id="cd01068">
    <property type="entry name" value="globin_sensor"/>
    <property type="match status" value="1"/>
</dbReference>
<dbReference type="InterPro" id="IPR012292">
    <property type="entry name" value="Globin/Proto"/>
</dbReference>
<dbReference type="InterPro" id="IPR004089">
    <property type="entry name" value="MCPsignal_dom"/>
</dbReference>
<dbReference type="RefSeq" id="WP_191697543.1">
    <property type="nucleotide sequence ID" value="NZ_JACSQO010000008.1"/>
</dbReference>
<reference evidence="6 7" key="1">
    <citation type="submission" date="2020-08" db="EMBL/GenBank/DDBJ databases">
        <title>A Genomic Blueprint of the Chicken Gut Microbiome.</title>
        <authorList>
            <person name="Gilroy R."/>
            <person name="Ravi A."/>
            <person name="Getino M."/>
            <person name="Pursley I."/>
            <person name="Horton D.L."/>
            <person name="Alikhan N.-F."/>
            <person name="Baker D."/>
            <person name="Gharbi K."/>
            <person name="Hall N."/>
            <person name="Watson M."/>
            <person name="Adriaenssens E.M."/>
            <person name="Foster-Nyarko E."/>
            <person name="Jarju S."/>
            <person name="Secka A."/>
            <person name="Antonio M."/>
            <person name="Oren A."/>
            <person name="Chaudhuri R."/>
            <person name="La Ragione R.M."/>
            <person name="Hildebrand F."/>
            <person name="Pallen M.J."/>
        </authorList>
    </citation>
    <scope>NUCLEOTIDE SEQUENCE [LARGE SCALE GENOMIC DNA]</scope>
    <source>
        <strain evidence="6 7">Sa2BUA9</strain>
    </source>
</reference>
<evidence type="ECO:0000313" key="6">
    <source>
        <dbReference type="EMBL" id="MBD7945385.1"/>
    </source>
</evidence>
<gene>
    <name evidence="6" type="ORF">H9650_14760</name>
</gene>
<evidence type="ECO:0000256" key="1">
    <source>
        <dbReference type="ARBA" id="ARBA00023224"/>
    </source>
</evidence>
<organism evidence="6 7">
    <name type="scientific">Psychrobacillus faecigallinarum</name>
    <dbReference type="NCBI Taxonomy" id="2762235"/>
    <lineage>
        <taxon>Bacteria</taxon>
        <taxon>Bacillati</taxon>
        <taxon>Bacillota</taxon>
        <taxon>Bacilli</taxon>
        <taxon>Bacillales</taxon>
        <taxon>Bacillaceae</taxon>
        <taxon>Psychrobacillus</taxon>
    </lineage>
</organism>
<dbReference type="InterPro" id="IPR039379">
    <property type="entry name" value="Protoglobin_sensor_dom"/>
</dbReference>
<feature type="coiled-coil region" evidence="4">
    <location>
        <begin position="168"/>
        <end position="214"/>
    </location>
</feature>
<comment type="similarity">
    <text evidence="2">Belongs to the methyl-accepting chemotaxis (MCP) protein family.</text>
</comment>
<dbReference type="CDD" id="cd11386">
    <property type="entry name" value="MCP_signal"/>
    <property type="match status" value="1"/>
</dbReference>
<sequence>MVLPFTRKRVKEPEDKTTLKEPVIQLDRYPELQKQMKLIGLTTEDLRQIITFQPYVEKGINDIVSVFYQQVLSVPSLRKIIEDRTQVDRLKKTVGSYIIEMFSGEFTENTIERKRKLAQMHFKIGLEPKWYMGTFHQIQSIIISLVNEEIKVLDEKEKTSLTISKLINLEMQIVLEEYEKENVKLRQQQYDIVKTELKSKISSISEDLANLTEETTTSIEHVESNTSRIRESVQANIDSVKQIQSDANDGNKLIELLQTQMELVTGNTEEMAMIIGDLKQSSDEIFQIVGLVKQIAEQTNLLALNASIEAARAGEHGKGFAVVAQEVKKLAEQSKSSVEEITYLVQTSTKLTNKAVSTISDMEKSVELGLESSMDTNRKFNKILLSIDENNNHIDQVEIQVSNLVQVIRDISNDTKTVAVTADSLYQTAVQL</sequence>
<dbReference type="Gene3D" id="1.10.287.950">
    <property type="entry name" value="Methyl-accepting chemotaxis protein"/>
    <property type="match status" value="1"/>
</dbReference>
<evidence type="ECO:0000256" key="3">
    <source>
        <dbReference type="PROSITE-ProRule" id="PRU00284"/>
    </source>
</evidence>
<name>A0ABR8RCB4_9BACI</name>
<dbReference type="PRINTS" id="PR00260">
    <property type="entry name" value="CHEMTRNSDUCR"/>
</dbReference>
<evidence type="ECO:0000256" key="2">
    <source>
        <dbReference type="ARBA" id="ARBA00029447"/>
    </source>
</evidence>